<organism evidence="1 2">
    <name type="scientific">Ruthenibacterium intestinale</name>
    <dbReference type="NCBI Taxonomy" id="3133163"/>
    <lineage>
        <taxon>Bacteria</taxon>
        <taxon>Bacillati</taxon>
        <taxon>Bacillota</taxon>
        <taxon>Clostridia</taxon>
        <taxon>Eubacteriales</taxon>
        <taxon>Oscillospiraceae</taxon>
        <taxon>Ruthenibacterium</taxon>
    </lineage>
</organism>
<comment type="caution">
    <text evidence="1">The sequence shown here is derived from an EMBL/GenBank/DDBJ whole genome shotgun (WGS) entry which is preliminary data.</text>
</comment>
<dbReference type="EMBL" id="JBBMFA010000098">
    <property type="protein sequence ID" value="MEQ2520883.1"/>
    <property type="molecule type" value="Genomic_DNA"/>
</dbReference>
<dbReference type="PROSITE" id="PS01332">
    <property type="entry name" value="HTH_RRF2_1"/>
    <property type="match status" value="1"/>
</dbReference>
<evidence type="ECO:0000313" key="2">
    <source>
        <dbReference type="Proteomes" id="UP001477672"/>
    </source>
</evidence>
<accession>A0ABV1GGV8</accession>
<dbReference type="PANTHER" id="PTHR33221">
    <property type="entry name" value="WINGED HELIX-TURN-HELIX TRANSCRIPTIONAL REGULATOR, RRF2 FAMILY"/>
    <property type="match status" value="1"/>
</dbReference>
<dbReference type="NCBIfam" id="TIGR00738">
    <property type="entry name" value="rrf2_super"/>
    <property type="match status" value="1"/>
</dbReference>
<dbReference type="Gene3D" id="1.10.10.10">
    <property type="entry name" value="Winged helix-like DNA-binding domain superfamily/Winged helix DNA-binding domain"/>
    <property type="match status" value="1"/>
</dbReference>
<dbReference type="InterPro" id="IPR000944">
    <property type="entry name" value="Tscrpt_reg_Rrf2"/>
</dbReference>
<dbReference type="Pfam" id="PF02082">
    <property type="entry name" value="Rrf2"/>
    <property type="match status" value="1"/>
</dbReference>
<proteinExistence type="predicted"/>
<name>A0ABV1GGV8_9FIRM</name>
<dbReference type="InterPro" id="IPR030489">
    <property type="entry name" value="TR_Rrf2-type_CS"/>
</dbReference>
<dbReference type="RefSeq" id="WP_349216428.1">
    <property type="nucleotide sequence ID" value="NZ_JBBMFA010000098.1"/>
</dbReference>
<dbReference type="InterPro" id="IPR036390">
    <property type="entry name" value="WH_DNA-bd_sf"/>
</dbReference>
<protein>
    <submittedName>
        <fullName evidence="1">Rrf2 family transcriptional regulator</fullName>
    </submittedName>
</protein>
<dbReference type="SUPFAM" id="SSF46785">
    <property type="entry name" value="Winged helix' DNA-binding domain"/>
    <property type="match status" value="1"/>
</dbReference>
<dbReference type="PROSITE" id="PS51197">
    <property type="entry name" value="HTH_RRF2_2"/>
    <property type="match status" value="1"/>
</dbReference>
<reference evidence="1 2" key="1">
    <citation type="submission" date="2024-03" db="EMBL/GenBank/DDBJ databases">
        <title>Human intestinal bacterial collection.</title>
        <authorList>
            <person name="Pauvert C."/>
            <person name="Hitch T.C.A."/>
            <person name="Clavel T."/>
        </authorList>
    </citation>
    <scope>NUCLEOTIDE SEQUENCE [LARGE SCALE GENOMIC DNA]</scope>
    <source>
        <strain evidence="1 2">CLA-JM-H11</strain>
    </source>
</reference>
<sequence>MHITQESDYAIRIVYCLAKSGTRRDARSISEEMCVTLRFSLKILGKLAANGIVNSYKGNRGGYELANPPAQVSLKDVINAVEGPYHLSRCTQDGVCNRGASGVCTFQQVFRKLSDEINEKLQKVNFQMLLDGDVDF</sequence>
<dbReference type="InterPro" id="IPR036388">
    <property type="entry name" value="WH-like_DNA-bd_sf"/>
</dbReference>
<evidence type="ECO:0000313" key="1">
    <source>
        <dbReference type="EMBL" id="MEQ2520883.1"/>
    </source>
</evidence>
<gene>
    <name evidence="1" type="ORF">WMO24_10660</name>
</gene>
<dbReference type="Proteomes" id="UP001477672">
    <property type="component" value="Unassembled WGS sequence"/>
</dbReference>
<dbReference type="PANTHER" id="PTHR33221:SF2">
    <property type="entry name" value="TRANSCRIPTIONAL REGULATOR"/>
    <property type="match status" value="1"/>
</dbReference>
<keyword evidence="2" id="KW-1185">Reference proteome</keyword>